<dbReference type="AlphaFoldDB" id="A0A2K3DQ78"/>
<feature type="domain" description="Cyclin-like" evidence="6">
    <location>
        <begin position="107"/>
        <end position="198"/>
    </location>
</feature>
<dbReference type="STRING" id="3055.A0A2K3DQ78"/>
<dbReference type="Gene3D" id="1.10.472.10">
    <property type="entry name" value="Cyclin-like"/>
    <property type="match status" value="2"/>
</dbReference>
<dbReference type="GO" id="GO:0000307">
    <property type="term" value="C:cyclin-dependent protein kinase holoenzyme complex"/>
    <property type="evidence" value="ECO:0000318"/>
    <property type="project" value="GO_Central"/>
</dbReference>
<dbReference type="OMA" id="RPRIVSW"/>
<comment type="similarity">
    <text evidence="4">Belongs to the cyclin family.</text>
</comment>
<dbReference type="RefSeq" id="XP_001695520.2">
    <property type="nucleotide sequence ID" value="XM_001695468.2"/>
</dbReference>
<dbReference type="GO" id="GO:0000082">
    <property type="term" value="P:G1/S transition of mitotic cell cycle"/>
    <property type="evidence" value="ECO:0000318"/>
    <property type="project" value="GO_Central"/>
</dbReference>
<dbReference type="Proteomes" id="UP000006906">
    <property type="component" value="Chromosome 6"/>
</dbReference>
<accession>A0A2K3DQ78</accession>
<dbReference type="InterPro" id="IPR039361">
    <property type="entry name" value="Cyclin"/>
</dbReference>
<keyword evidence="9" id="KW-1185">Reference proteome</keyword>
<evidence type="ECO:0000259" key="7">
    <source>
        <dbReference type="SMART" id="SM01332"/>
    </source>
</evidence>
<dbReference type="OrthoDB" id="2013528at2759"/>
<evidence type="ECO:0000256" key="2">
    <source>
        <dbReference type="ARBA" id="ARBA00023127"/>
    </source>
</evidence>
<gene>
    <name evidence="8" type="ORF">CHLRE_06g289750v5</name>
</gene>
<dbReference type="InParanoid" id="A0A2K3DQ78"/>
<dbReference type="FunFam" id="1.10.472.10:FF:000228">
    <property type="entry name" value="D-type cyclin"/>
    <property type="match status" value="1"/>
</dbReference>
<dbReference type="GO" id="GO:0005737">
    <property type="term" value="C:cytoplasm"/>
    <property type="evidence" value="ECO:0000318"/>
    <property type="project" value="GO_Central"/>
</dbReference>
<dbReference type="KEGG" id="cre:CHLRE_06g289750v5"/>
<reference evidence="8 9" key="1">
    <citation type="journal article" date="2007" name="Science">
        <title>The Chlamydomonas genome reveals the evolution of key animal and plant functions.</title>
        <authorList>
            <person name="Merchant S.S."/>
            <person name="Prochnik S.E."/>
            <person name="Vallon O."/>
            <person name="Harris E.H."/>
            <person name="Karpowicz S.J."/>
            <person name="Witman G.B."/>
            <person name="Terry A."/>
            <person name="Salamov A."/>
            <person name="Fritz-Laylin L.K."/>
            <person name="Marechal-Drouard L."/>
            <person name="Marshall W.F."/>
            <person name="Qu L.H."/>
            <person name="Nelson D.R."/>
            <person name="Sanderfoot A.A."/>
            <person name="Spalding M.H."/>
            <person name="Kapitonov V.V."/>
            <person name="Ren Q."/>
            <person name="Ferris P."/>
            <person name="Lindquist E."/>
            <person name="Shapiro H."/>
            <person name="Lucas S.M."/>
            <person name="Grimwood J."/>
            <person name="Schmutz J."/>
            <person name="Cardol P."/>
            <person name="Cerutti H."/>
            <person name="Chanfreau G."/>
            <person name="Chen C.L."/>
            <person name="Cognat V."/>
            <person name="Croft M.T."/>
            <person name="Dent R."/>
            <person name="Dutcher S."/>
            <person name="Fernandez E."/>
            <person name="Fukuzawa H."/>
            <person name="Gonzalez-Ballester D."/>
            <person name="Gonzalez-Halphen D."/>
            <person name="Hallmann A."/>
            <person name="Hanikenne M."/>
            <person name="Hippler M."/>
            <person name="Inwood W."/>
            <person name="Jabbari K."/>
            <person name="Kalanon M."/>
            <person name="Kuras R."/>
            <person name="Lefebvre P.A."/>
            <person name="Lemaire S.D."/>
            <person name="Lobanov A.V."/>
            <person name="Lohr M."/>
            <person name="Manuell A."/>
            <person name="Meier I."/>
            <person name="Mets L."/>
            <person name="Mittag M."/>
            <person name="Mittelmeier T."/>
            <person name="Moroney J.V."/>
            <person name="Moseley J."/>
            <person name="Napoli C."/>
            <person name="Nedelcu A.M."/>
            <person name="Niyogi K."/>
            <person name="Novoselov S.V."/>
            <person name="Paulsen I.T."/>
            <person name="Pazour G."/>
            <person name="Purton S."/>
            <person name="Ral J.P."/>
            <person name="Riano-Pachon D.M."/>
            <person name="Riekhof W."/>
            <person name="Rymarquis L."/>
            <person name="Schroda M."/>
            <person name="Stern D."/>
            <person name="Umen J."/>
            <person name="Willows R."/>
            <person name="Wilson N."/>
            <person name="Zimmer S.L."/>
            <person name="Allmer J."/>
            <person name="Balk J."/>
            <person name="Bisova K."/>
            <person name="Chen C.J."/>
            <person name="Elias M."/>
            <person name="Gendler K."/>
            <person name="Hauser C."/>
            <person name="Lamb M.R."/>
            <person name="Ledford H."/>
            <person name="Long J.C."/>
            <person name="Minagawa J."/>
            <person name="Page M.D."/>
            <person name="Pan J."/>
            <person name="Pootakham W."/>
            <person name="Roje S."/>
            <person name="Rose A."/>
            <person name="Stahlberg E."/>
            <person name="Terauchi A.M."/>
            <person name="Yang P."/>
            <person name="Ball S."/>
            <person name="Bowler C."/>
            <person name="Dieckmann C.L."/>
            <person name="Gladyshev V.N."/>
            <person name="Green P."/>
            <person name="Jorgensen R."/>
            <person name="Mayfield S."/>
            <person name="Mueller-Roeber B."/>
            <person name="Rajamani S."/>
            <person name="Sayre R.T."/>
            <person name="Brokstein P."/>
            <person name="Dubchak I."/>
            <person name="Goodstein D."/>
            <person name="Hornick L."/>
            <person name="Huang Y.W."/>
            <person name="Jhaveri J."/>
            <person name="Luo Y."/>
            <person name="Martinez D."/>
            <person name="Ngau W.C."/>
            <person name="Otillar B."/>
            <person name="Poliakov A."/>
            <person name="Porter A."/>
            <person name="Szajkowski L."/>
            <person name="Werner G."/>
            <person name="Zhou K."/>
            <person name="Grigoriev I.V."/>
            <person name="Rokhsar D.S."/>
            <person name="Grossman A.R."/>
        </authorList>
    </citation>
    <scope>NUCLEOTIDE SEQUENCE [LARGE SCALE GENOMIC DNA]</scope>
    <source>
        <strain evidence="9">CC-503</strain>
    </source>
</reference>
<dbReference type="FunCoup" id="A0A2K3DQ78">
    <property type="interactions" value="653"/>
</dbReference>
<dbReference type="GeneID" id="5721073"/>
<dbReference type="SMART" id="SM00385">
    <property type="entry name" value="CYCLIN"/>
    <property type="match status" value="2"/>
</dbReference>
<feature type="region of interest" description="Disordered" evidence="5">
    <location>
        <begin position="1"/>
        <end position="55"/>
    </location>
</feature>
<keyword evidence="2 4" id="KW-0195">Cyclin</keyword>
<dbReference type="InterPro" id="IPR006671">
    <property type="entry name" value="Cyclin_N"/>
</dbReference>
<feature type="compositionally biased region" description="Low complexity" evidence="5">
    <location>
        <begin position="14"/>
        <end position="27"/>
    </location>
</feature>
<sequence>MDSLEETVDCTTANSSRSTPINPSSSTEVESSLQCDEDEHSLLPDDVPGSGAHARAQVPGLPRHAFAVEDFREIIKNELKRQAGLRYVPDRPEARRFASLDRPRIVSWLVEVVAALKLSEEALHAAVSLLDRFVAGTETFPPEHVLQLLALACVSLASKHEEVAQYRADDWVGLAVDGNKKPLYQREDLQRMEWLLLETVDWRIRVPNSLVFLRQYHNALLYEDGVVPADVASMAAFKTCANFLAELSLLYDAFLPYGYSTVATACLVLAEWTVKGNAGPAASSQAGSAAPAIRTVAALTELAGVDVAALAPNLAPCVEALHQLYAQATAPGPDGASPSAAKLGLLSPVVARYVPSAQR</sequence>
<evidence type="ECO:0000256" key="3">
    <source>
        <dbReference type="ARBA" id="ARBA00023306"/>
    </source>
</evidence>
<evidence type="ECO:0000313" key="9">
    <source>
        <dbReference type="Proteomes" id="UP000006906"/>
    </source>
</evidence>
<evidence type="ECO:0000256" key="4">
    <source>
        <dbReference type="RuleBase" id="RU000383"/>
    </source>
</evidence>
<keyword evidence="3" id="KW-0131">Cell cycle</keyword>
<dbReference type="InterPro" id="IPR036915">
    <property type="entry name" value="Cyclin-like_sf"/>
</dbReference>
<dbReference type="SMART" id="SM01332">
    <property type="entry name" value="Cyclin_C"/>
    <property type="match status" value="1"/>
</dbReference>
<dbReference type="GO" id="GO:0016538">
    <property type="term" value="F:cyclin-dependent protein serine/threonine kinase regulator activity"/>
    <property type="evidence" value="ECO:0000318"/>
    <property type="project" value="GO_Central"/>
</dbReference>
<dbReference type="Gramene" id="PNW82691">
    <property type="protein sequence ID" value="PNW82691"/>
    <property type="gene ID" value="CHLRE_06g289750v5"/>
</dbReference>
<dbReference type="SUPFAM" id="SSF47954">
    <property type="entry name" value="Cyclin-like"/>
    <property type="match status" value="2"/>
</dbReference>
<dbReference type="ExpressionAtlas" id="A0A2K3DQ78">
    <property type="expression patterns" value="differential"/>
</dbReference>
<dbReference type="PANTHER" id="PTHR10177">
    <property type="entry name" value="CYCLINS"/>
    <property type="match status" value="1"/>
</dbReference>
<organism evidence="8 9">
    <name type="scientific">Chlamydomonas reinhardtii</name>
    <name type="common">Chlamydomonas smithii</name>
    <dbReference type="NCBI Taxonomy" id="3055"/>
    <lineage>
        <taxon>Eukaryota</taxon>
        <taxon>Viridiplantae</taxon>
        <taxon>Chlorophyta</taxon>
        <taxon>core chlorophytes</taxon>
        <taxon>Chlorophyceae</taxon>
        <taxon>CS clade</taxon>
        <taxon>Chlamydomonadales</taxon>
        <taxon>Chlamydomonadaceae</taxon>
        <taxon>Chlamydomonas</taxon>
    </lineage>
</organism>
<dbReference type="PaxDb" id="3055-EDP01778"/>
<dbReference type="Pfam" id="PF00134">
    <property type="entry name" value="Cyclin_N"/>
    <property type="match status" value="1"/>
</dbReference>
<dbReference type="PROSITE" id="PS00292">
    <property type="entry name" value="CYCLINS"/>
    <property type="match status" value="1"/>
</dbReference>
<dbReference type="CDD" id="cd20721">
    <property type="entry name" value="CYCLIN_SDS-like_rpt2"/>
    <property type="match status" value="1"/>
</dbReference>
<evidence type="ECO:0000256" key="5">
    <source>
        <dbReference type="SAM" id="MobiDB-lite"/>
    </source>
</evidence>
<dbReference type="EMBL" id="CM008967">
    <property type="protein sequence ID" value="PNW82691.1"/>
    <property type="molecule type" value="Genomic_DNA"/>
</dbReference>
<dbReference type="Pfam" id="PF02984">
    <property type="entry name" value="Cyclin_C"/>
    <property type="match status" value="1"/>
</dbReference>
<dbReference type="InterPro" id="IPR013763">
    <property type="entry name" value="Cyclin-like_dom"/>
</dbReference>
<dbReference type="InterPro" id="IPR004367">
    <property type="entry name" value="Cyclin_C-dom"/>
</dbReference>
<dbReference type="InterPro" id="IPR048258">
    <property type="entry name" value="Cyclins_cyclin-box"/>
</dbReference>
<feature type="domain" description="Cyclin C-terminal" evidence="7">
    <location>
        <begin position="207"/>
        <end position="356"/>
    </location>
</feature>
<evidence type="ECO:0000256" key="1">
    <source>
        <dbReference type="ARBA" id="ARBA00022618"/>
    </source>
</evidence>
<dbReference type="GO" id="GO:0051301">
    <property type="term" value="P:cell division"/>
    <property type="evidence" value="ECO:0007669"/>
    <property type="project" value="UniProtKB-KW"/>
</dbReference>
<keyword evidence="1" id="KW-0132">Cell division</keyword>
<evidence type="ECO:0000259" key="6">
    <source>
        <dbReference type="SMART" id="SM00385"/>
    </source>
</evidence>
<protein>
    <submittedName>
        <fullName evidence="8">Uncharacterized protein</fullName>
    </submittedName>
</protein>
<feature type="domain" description="Cyclin-like" evidence="6">
    <location>
        <begin position="211"/>
        <end position="323"/>
    </location>
</feature>
<dbReference type="GO" id="GO:0005634">
    <property type="term" value="C:nucleus"/>
    <property type="evidence" value="ECO:0000318"/>
    <property type="project" value="GO_Central"/>
</dbReference>
<evidence type="ECO:0000313" key="8">
    <source>
        <dbReference type="EMBL" id="PNW82691.1"/>
    </source>
</evidence>
<proteinExistence type="inferred from homology"/>
<name>A0A2K3DQ78_CHLRE</name>